<evidence type="ECO:0000313" key="1">
    <source>
        <dbReference type="Proteomes" id="UP000887540"/>
    </source>
</evidence>
<evidence type="ECO:0000313" key="2">
    <source>
        <dbReference type="WBParaSite" id="ACRNAN_scaffold635.g28731.t1"/>
    </source>
</evidence>
<name>A0A914E7W1_9BILA</name>
<dbReference type="Proteomes" id="UP000887540">
    <property type="component" value="Unplaced"/>
</dbReference>
<dbReference type="WBParaSite" id="ACRNAN_scaffold635.g28731.t1">
    <property type="protein sequence ID" value="ACRNAN_scaffold635.g28731.t1"/>
    <property type="gene ID" value="ACRNAN_scaffold635.g28731"/>
</dbReference>
<dbReference type="AlphaFoldDB" id="A0A914E7W1"/>
<organism evidence="1 2">
    <name type="scientific">Acrobeloides nanus</name>
    <dbReference type="NCBI Taxonomy" id="290746"/>
    <lineage>
        <taxon>Eukaryota</taxon>
        <taxon>Metazoa</taxon>
        <taxon>Ecdysozoa</taxon>
        <taxon>Nematoda</taxon>
        <taxon>Chromadorea</taxon>
        <taxon>Rhabditida</taxon>
        <taxon>Tylenchina</taxon>
        <taxon>Cephalobomorpha</taxon>
        <taxon>Cephaloboidea</taxon>
        <taxon>Cephalobidae</taxon>
        <taxon>Acrobeloides</taxon>
    </lineage>
</organism>
<keyword evidence="1" id="KW-1185">Reference proteome</keyword>
<sequence>MQCNLYNSRHTLTLGYRSLREKWKKLSEGIGLSEGIEKLSEDRDIERWSDEKIIDYTKKLTAEKWLITTPLCEVSFTKEGYGYSFMVPTDFDPSRVVSSKDPFERLFEESHLISKPFMKHGTRWSLHDILCDIYDCDPENTLLSDEPLIMLPLWDIGCTHRHIRNYSDAIHNAFVQAFSGNLLNSWPNNPVQAYIPLFTTQVEKKICSRIYDNPKGHCLEQIPKSGTKNEDVQRAMILCSFRGFLKQFKVSLFHDASKLQKKDVLCVLSYYDRVFEALLLSLRELEKRLKGKFSEVRKGQFDKIVKIGIEYWKDVWFCTDFLPKTIRKIYDMKENSGVDKSHLITVKLISSYYTLGIFNGPTNVINANRNLSLLEYYNFIQWHVEYFKIARDDRFLKMVQSLNKSKNRKRKACENQQSNGFEVLPMQLGHCD</sequence>
<protein>
    <submittedName>
        <fullName evidence="2">Uncharacterized protein</fullName>
    </submittedName>
</protein>
<proteinExistence type="predicted"/>
<accession>A0A914E7W1</accession>
<reference evidence="2" key="1">
    <citation type="submission" date="2022-11" db="UniProtKB">
        <authorList>
            <consortium name="WormBaseParasite"/>
        </authorList>
    </citation>
    <scope>IDENTIFICATION</scope>
</reference>